<keyword evidence="3" id="KW-1185">Reference proteome</keyword>
<dbReference type="EMBL" id="JAPFFF010000051">
    <property type="protein sequence ID" value="KAK8839465.1"/>
    <property type="molecule type" value="Genomic_DNA"/>
</dbReference>
<comment type="caution">
    <text evidence="2">The sequence shown here is derived from an EMBL/GenBank/DDBJ whole genome shotgun (WGS) entry which is preliminary data.</text>
</comment>
<evidence type="ECO:0000313" key="3">
    <source>
        <dbReference type="Proteomes" id="UP001470230"/>
    </source>
</evidence>
<sequence>MKNEQINKIYFHYISLRKPNTLGNPLTRAIKEQNVFKRNVEGLINEYNEMLKREKENYKMQKNVLEEESKEKNNLKRKENQENPNDIELILNENI</sequence>
<evidence type="ECO:0000313" key="2">
    <source>
        <dbReference type="EMBL" id="KAK8839465.1"/>
    </source>
</evidence>
<accession>A0ABR2H1U2</accession>
<protein>
    <submittedName>
        <fullName evidence="2">Uncharacterized protein</fullName>
    </submittedName>
</protein>
<evidence type="ECO:0000256" key="1">
    <source>
        <dbReference type="SAM" id="MobiDB-lite"/>
    </source>
</evidence>
<proteinExistence type="predicted"/>
<feature type="region of interest" description="Disordered" evidence="1">
    <location>
        <begin position="66"/>
        <end position="95"/>
    </location>
</feature>
<organism evidence="2 3">
    <name type="scientific">Tritrichomonas musculus</name>
    <dbReference type="NCBI Taxonomy" id="1915356"/>
    <lineage>
        <taxon>Eukaryota</taxon>
        <taxon>Metamonada</taxon>
        <taxon>Parabasalia</taxon>
        <taxon>Tritrichomonadida</taxon>
        <taxon>Tritrichomonadidae</taxon>
        <taxon>Tritrichomonas</taxon>
    </lineage>
</organism>
<dbReference type="Proteomes" id="UP001470230">
    <property type="component" value="Unassembled WGS sequence"/>
</dbReference>
<reference evidence="2 3" key="1">
    <citation type="submission" date="2024-04" db="EMBL/GenBank/DDBJ databases">
        <title>Tritrichomonas musculus Genome.</title>
        <authorList>
            <person name="Alves-Ferreira E."/>
            <person name="Grigg M."/>
            <person name="Lorenzi H."/>
            <person name="Galac M."/>
        </authorList>
    </citation>
    <scope>NUCLEOTIDE SEQUENCE [LARGE SCALE GENOMIC DNA]</scope>
    <source>
        <strain evidence="2 3">EAF2021</strain>
    </source>
</reference>
<feature type="compositionally biased region" description="Basic and acidic residues" evidence="1">
    <location>
        <begin position="66"/>
        <end position="81"/>
    </location>
</feature>
<name>A0ABR2H1U2_9EUKA</name>
<gene>
    <name evidence="2" type="ORF">M9Y10_031820</name>
</gene>